<protein>
    <recommendedName>
        <fullName evidence="1">Cell wall hydrolase SleB domain-containing protein</fullName>
    </recommendedName>
</protein>
<dbReference type="InterPro" id="IPR042047">
    <property type="entry name" value="SleB_dom1"/>
</dbReference>
<evidence type="ECO:0000313" key="2">
    <source>
        <dbReference type="EMBL" id="AZE56832.1"/>
    </source>
</evidence>
<name>A0A3G7UE72_9PSED</name>
<dbReference type="Proteomes" id="UP000268696">
    <property type="component" value="Chromosome"/>
</dbReference>
<dbReference type="EMBL" id="CP027754">
    <property type="protein sequence ID" value="AZE56832.1"/>
    <property type="molecule type" value="Genomic_DNA"/>
</dbReference>
<organism evidence="2 3">
    <name type="scientific">Pseudomonas synxantha</name>
    <dbReference type="NCBI Taxonomy" id="47883"/>
    <lineage>
        <taxon>Bacteria</taxon>
        <taxon>Pseudomonadati</taxon>
        <taxon>Pseudomonadota</taxon>
        <taxon>Gammaproteobacteria</taxon>
        <taxon>Pseudomonadales</taxon>
        <taxon>Pseudomonadaceae</taxon>
        <taxon>Pseudomonas</taxon>
    </lineage>
</organism>
<sequence length="75" mass="8657">MNHANWKTRSVCGVIYQEKQFSWTHHLNDFTPQEPAVWAVARRLAQRVIEGHHEDITDSATHFHTRSVRPGGATH</sequence>
<evidence type="ECO:0000313" key="3">
    <source>
        <dbReference type="Proteomes" id="UP000268696"/>
    </source>
</evidence>
<dbReference type="Gene3D" id="1.10.10.2520">
    <property type="entry name" value="Cell wall hydrolase SleB, domain 1"/>
    <property type="match status" value="1"/>
</dbReference>
<proteinExistence type="predicted"/>
<dbReference type="InterPro" id="IPR011105">
    <property type="entry name" value="Cell_wall_hydrolase_SleB"/>
</dbReference>
<reference evidence="2 3" key="1">
    <citation type="submission" date="2018-03" db="EMBL/GenBank/DDBJ databases">
        <title>Diversity of phytobeneficial traits revealed by whole-genome analysis of worldwide-isolated phenazine-producing Pseudomonas spp.</title>
        <authorList>
            <person name="Biessy A."/>
            <person name="Novinscak A."/>
            <person name="Blom J."/>
            <person name="Leger G."/>
            <person name="Thomashow L.S."/>
            <person name="Cazorla F.M."/>
            <person name="Josic D."/>
            <person name="Filion M."/>
        </authorList>
    </citation>
    <scope>NUCLEOTIDE SEQUENCE [LARGE SCALE GENOMIC DNA]</scope>
    <source>
        <strain evidence="2 3">30B</strain>
    </source>
</reference>
<evidence type="ECO:0000259" key="1">
    <source>
        <dbReference type="Pfam" id="PF07486"/>
    </source>
</evidence>
<accession>A0A3G7UE72</accession>
<gene>
    <name evidence="2" type="ORF">C4K03_4694</name>
</gene>
<dbReference type="GO" id="GO:0016787">
    <property type="term" value="F:hydrolase activity"/>
    <property type="evidence" value="ECO:0007669"/>
    <property type="project" value="InterPro"/>
</dbReference>
<dbReference type="AlphaFoldDB" id="A0A3G7UE72"/>
<dbReference type="Pfam" id="PF07486">
    <property type="entry name" value="Hydrolase_2"/>
    <property type="match status" value="1"/>
</dbReference>
<feature type="domain" description="Cell wall hydrolase SleB" evidence="1">
    <location>
        <begin position="2"/>
        <end position="70"/>
    </location>
</feature>